<feature type="domain" description="DRBM" evidence="4">
    <location>
        <begin position="77"/>
        <end position="144"/>
    </location>
</feature>
<dbReference type="EnsemblMetazoa" id="XM_050645924.1">
    <property type="protein sequence ID" value="XP_050501881.1"/>
    <property type="gene ID" value="LOC126881579"/>
</dbReference>
<accession>A0ABM5JVB4</accession>
<dbReference type="InterPro" id="IPR051740">
    <property type="entry name" value="DRBM-containing_protein"/>
</dbReference>
<dbReference type="Proteomes" id="UP001652700">
    <property type="component" value="Unplaced"/>
</dbReference>
<sequence>MKNQLVFFLHIIFITTVTSKTHSVKDLKNVFKDELCIEGNINSIYSKKTDTVVVKSTKTEGLLNLTSVGTVQESEKPVLSRLNELVGFNQIDYYFKLENEEGPPHNRLFTVELTLGKEKYIGKGKSLKKAKQEAATKALEKTEYDFPEIKNNSPEDIEELTPTVLLNNIASKLGVGVTYYLLDKNKEEILHSNIIMTDKKKSYLQRLNASIYNDKKLRKKKEIESTKGPFRLKLKFADYTFFTTSHSIQGGRHEVAVQALEYLVKNKDSLDIACLQEGSEAECKQNKDYLKSPISKVYEEAEKRKMSIECEVIKESGMSHKKKFKTECRLGDIITEGEGFSKKESKRDAAINMLAKIAELEPLPIEEEARNFIKNDKKQKNRKKNKKNKLIKTKFDEIGMMLDKVGESIKTMTTNIFGEEDQPTDSNDSSGYDAKPKEVKSNKKSHKQQPRTKQSSFQDELLELSNILGFGISYIDISEKDKHASLLSLYTNPEYICFGEGKTESDARNSAADNGLDLLEKIGIYDLFQEQKETNLERETKEGVRIAMKHIVSEKKEEL</sequence>
<evidence type="ECO:0000256" key="3">
    <source>
        <dbReference type="SAM" id="SignalP"/>
    </source>
</evidence>
<dbReference type="PROSITE" id="PS50137">
    <property type="entry name" value="DS_RBD"/>
    <property type="match status" value="2"/>
</dbReference>
<dbReference type="SMART" id="SM00358">
    <property type="entry name" value="DSRM"/>
    <property type="match status" value="2"/>
</dbReference>
<protein>
    <recommendedName>
        <fullName evidence="4">DRBM domain-containing protein</fullName>
    </recommendedName>
</protein>
<evidence type="ECO:0000313" key="6">
    <source>
        <dbReference type="Proteomes" id="UP001652700"/>
    </source>
</evidence>
<proteinExistence type="predicted"/>
<feature type="signal peptide" evidence="3">
    <location>
        <begin position="1"/>
        <end position="19"/>
    </location>
</feature>
<name>A0ABM5JVB4_DIAVI</name>
<dbReference type="PANTHER" id="PTHR46054:SF3">
    <property type="entry name" value="MATERNAL EFFECT PROTEIN STAUFEN"/>
    <property type="match status" value="1"/>
</dbReference>
<keyword evidence="6" id="KW-1185">Reference proteome</keyword>
<dbReference type="RefSeq" id="XP_050501881.1">
    <property type="nucleotide sequence ID" value="XM_050645924.1"/>
</dbReference>
<dbReference type="GeneID" id="126881579"/>
<dbReference type="InterPro" id="IPR014720">
    <property type="entry name" value="dsRBD_dom"/>
</dbReference>
<dbReference type="PANTHER" id="PTHR46054">
    <property type="entry name" value="MATERNAL EFFECT PROTEIN STAUFEN"/>
    <property type="match status" value="1"/>
</dbReference>
<reference evidence="5" key="1">
    <citation type="submission" date="2025-05" db="UniProtKB">
        <authorList>
            <consortium name="EnsemblMetazoa"/>
        </authorList>
    </citation>
    <scope>IDENTIFICATION</scope>
</reference>
<keyword evidence="1" id="KW-0694">RNA-binding</keyword>
<dbReference type="SUPFAM" id="SSF54768">
    <property type="entry name" value="dsRNA-binding domain-like"/>
    <property type="match status" value="3"/>
</dbReference>
<keyword evidence="3" id="KW-0732">Signal</keyword>
<dbReference type="Gene3D" id="3.30.160.20">
    <property type="match status" value="3"/>
</dbReference>
<evidence type="ECO:0000259" key="4">
    <source>
        <dbReference type="PROSITE" id="PS50137"/>
    </source>
</evidence>
<organism evidence="5 6">
    <name type="scientific">Diabrotica virgifera virgifera</name>
    <name type="common">western corn rootworm</name>
    <dbReference type="NCBI Taxonomy" id="50390"/>
    <lineage>
        <taxon>Eukaryota</taxon>
        <taxon>Metazoa</taxon>
        <taxon>Ecdysozoa</taxon>
        <taxon>Arthropoda</taxon>
        <taxon>Hexapoda</taxon>
        <taxon>Insecta</taxon>
        <taxon>Pterygota</taxon>
        <taxon>Neoptera</taxon>
        <taxon>Endopterygota</taxon>
        <taxon>Coleoptera</taxon>
        <taxon>Polyphaga</taxon>
        <taxon>Cucujiformia</taxon>
        <taxon>Chrysomeloidea</taxon>
        <taxon>Chrysomelidae</taxon>
        <taxon>Galerucinae</taxon>
        <taxon>Diabroticina</taxon>
        <taxon>Diabroticites</taxon>
        <taxon>Diabrotica</taxon>
    </lineage>
</organism>
<feature type="chain" id="PRO_5046293319" description="DRBM domain-containing protein" evidence="3">
    <location>
        <begin position="20"/>
        <end position="559"/>
    </location>
</feature>
<dbReference type="CDD" id="cd19857">
    <property type="entry name" value="DSRM_STAU_rpt1"/>
    <property type="match status" value="1"/>
</dbReference>
<evidence type="ECO:0000256" key="2">
    <source>
        <dbReference type="SAM" id="MobiDB-lite"/>
    </source>
</evidence>
<evidence type="ECO:0000256" key="1">
    <source>
        <dbReference type="PROSITE-ProRule" id="PRU00266"/>
    </source>
</evidence>
<evidence type="ECO:0000313" key="5">
    <source>
        <dbReference type="EnsemblMetazoa" id="XP_050501881.1"/>
    </source>
</evidence>
<feature type="domain" description="DRBM" evidence="4">
    <location>
        <begin position="292"/>
        <end position="359"/>
    </location>
</feature>
<feature type="region of interest" description="Disordered" evidence="2">
    <location>
        <begin position="415"/>
        <end position="457"/>
    </location>
</feature>
<dbReference type="Pfam" id="PF00035">
    <property type="entry name" value="dsrm"/>
    <property type="match status" value="2"/>
</dbReference>